<feature type="compositionally biased region" description="Acidic residues" evidence="1">
    <location>
        <begin position="388"/>
        <end position="397"/>
    </location>
</feature>
<sequence length="445" mass="48796">MGESSNHDRLQPNRCMTPAPAVRIVFGLFVTITAAFLPASIEAASPQTSTQYVLLNNDSVLTGTVWRRGSSVIVRRGNQSELTLRADQVVAVENDVMELYQSRIRSQRRRTLPSLNDLIKDLRWCIDNGLPDQATRLLIQIHSVAPNHPVALQLESRLRRMNSTEEAGSISSTQDNHFTSATHAIAFDETDSRRGNNPIQPASHLVERPSIPSETQHTNASINTLNAPASLHPFTSRVQPILMARCASCHHESSPEATEWHLTLPASGAMRVTQRGSIANFNATLPYCQPKRPSDSELITMATRYHGSDASTTNSAQSNQQPPIAEHEVALIRTLTDWIATVRPPSRDATPTATADIQEPITTAEQSPLNRIQPAEVAASLSSPQDNEASEGIDTEANDFNPIAGQPSTEPTSGRPVRLPVVENPNDVRHFNRETRLRRILGLGS</sequence>
<proteinExistence type="predicted"/>
<comment type="caution">
    <text evidence="3">The sequence shown here is derived from an EMBL/GenBank/DDBJ whole genome shotgun (WGS) entry which is preliminary data.</text>
</comment>
<feature type="compositionally biased region" description="Polar residues" evidence="1">
    <location>
        <begin position="349"/>
        <end position="370"/>
    </location>
</feature>
<gene>
    <name evidence="3" type="ORF">RSSM_06137</name>
</gene>
<evidence type="ECO:0000313" key="4">
    <source>
        <dbReference type="Proteomes" id="UP000011885"/>
    </source>
</evidence>
<feature type="transmembrane region" description="Helical" evidence="2">
    <location>
        <begin position="21"/>
        <end position="41"/>
    </location>
</feature>
<keyword evidence="2" id="KW-0472">Membrane</keyword>
<dbReference type="AlphaFoldDB" id="M5TTD7"/>
<name>M5TTD7_9BACT</name>
<feature type="region of interest" description="Disordered" evidence="1">
    <location>
        <begin position="191"/>
        <end position="218"/>
    </location>
</feature>
<keyword evidence="2" id="KW-0812">Transmembrane</keyword>
<dbReference type="EMBL" id="ANOH01000431">
    <property type="protein sequence ID" value="EMI52425.1"/>
    <property type="molecule type" value="Genomic_DNA"/>
</dbReference>
<keyword evidence="4" id="KW-1185">Reference proteome</keyword>
<organism evidence="3 4">
    <name type="scientific">Rhodopirellula sallentina SM41</name>
    <dbReference type="NCBI Taxonomy" id="1263870"/>
    <lineage>
        <taxon>Bacteria</taxon>
        <taxon>Pseudomonadati</taxon>
        <taxon>Planctomycetota</taxon>
        <taxon>Planctomycetia</taxon>
        <taxon>Pirellulales</taxon>
        <taxon>Pirellulaceae</taxon>
        <taxon>Rhodopirellula</taxon>
    </lineage>
</organism>
<evidence type="ECO:0000256" key="2">
    <source>
        <dbReference type="SAM" id="Phobius"/>
    </source>
</evidence>
<evidence type="ECO:0000256" key="1">
    <source>
        <dbReference type="SAM" id="MobiDB-lite"/>
    </source>
</evidence>
<feature type="region of interest" description="Disordered" evidence="1">
    <location>
        <begin position="342"/>
        <end position="423"/>
    </location>
</feature>
<dbReference type="PATRIC" id="fig|1263870.3.peg.6503"/>
<accession>M5TTD7</accession>
<dbReference type="Proteomes" id="UP000011885">
    <property type="component" value="Unassembled WGS sequence"/>
</dbReference>
<reference evidence="3 4" key="1">
    <citation type="journal article" date="2013" name="Mar. Genomics">
        <title>Expression of sulfatases in Rhodopirellula baltica and the diversity of sulfatases in the genus Rhodopirellula.</title>
        <authorList>
            <person name="Wegner C.E."/>
            <person name="Richter-Heitmann T."/>
            <person name="Klindworth A."/>
            <person name="Klockow C."/>
            <person name="Richter M."/>
            <person name="Achstetter T."/>
            <person name="Glockner F.O."/>
            <person name="Harder J."/>
        </authorList>
    </citation>
    <scope>NUCLEOTIDE SEQUENCE [LARGE SCALE GENOMIC DNA]</scope>
    <source>
        <strain evidence="3 4">SM41</strain>
    </source>
</reference>
<keyword evidence="2" id="KW-1133">Transmembrane helix</keyword>
<protein>
    <submittedName>
        <fullName evidence="3">Uncharacterized protein</fullName>
    </submittedName>
</protein>
<evidence type="ECO:0000313" key="3">
    <source>
        <dbReference type="EMBL" id="EMI52425.1"/>
    </source>
</evidence>